<dbReference type="EMBL" id="CP095342">
    <property type="protein sequence ID" value="XAG61130.1"/>
    <property type="molecule type" value="Genomic_DNA"/>
</dbReference>
<name>A0AAU6THI8_UNCXX</name>
<dbReference type="CDD" id="cd06532">
    <property type="entry name" value="Glyco_transf_25"/>
    <property type="match status" value="1"/>
</dbReference>
<gene>
    <name evidence="2" type="ORF">MRL64_12835</name>
</gene>
<accession>A0AAU6THI8</accession>
<dbReference type="AlphaFoldDB" id="A0AAU6THI8"/>
<proteinExistence type="predicted"/>
<feature type="domain" description="Glycosyl transferase family 25" evidence="1">
    <location>
        <begin position="1"/>
        <end position="180"/>
    </location>
</feature>
<dbReference type="Pfam" id="PF01755">
    <property type="entry name" value="Glyco_transf_25"/>
    <property type="match status" value="1"/>
</dbReference>
<reference evidence="2" key="1">
    <citation type="submission" date="2022-03" db="EMBL/GenBank/DDBJ databases">
        <title>Sea Food Isolates.</title>
        <authorList>
            <person name="Li c."/>
        </authorList>
    </citation>
    <scope>NUCLEOTIDE SEQUENCE</scope>
    <source>
        <strain evidence="2">19MO02SH05</strain>
    </source>
</reference>
<protein>
    <submittedName>
        <fullName evidence="2">Glycosyltransferase family 25 protein</fullName>
    </submittedName>
</protein>
<evidence type="ECO:0000259" key="1">
    <source>
        <dbReference type="Pfam" id="PF01755"/>
    </source>
</evidence>
<organism evidence="2">
    <name type="scientific">bacterium 19MO02SH05</name>
    <dbReference type="NCBI Taxonomy" id="2920696"/>
    <lineage>
        <taxon>Bacteria</taxon>
    </lineage>
</organism>
<dbReference type="InterPro" id="IPR002654">
    <property type="entry name" value="Glyco_trans_25"/>
</dbReference>
<sequence>MTTIQVVNLERADERRKLISQQLDKINLDYTIFNAVDGKASPNHPLFRKYNRSRSLSRRGKELNLGQLGCYASHYLLWELCVNSNENFIIIEDDAIIDGQKLLEFLKHCDNLPEEIECIRLFDNKKRSFSSKQYISLDTLEVHKFNKGHMSTTAYFITPNGAKKLLEHSKSWYLPVDIMMDRFWENKLECFGLVPSCVSNDEKLDSYIADNTINKTKRPFLVRVRREIYHLIEDSQRFIHNLKFWLTK</sequence>
<evidence type="ECO:0000313" key="2">
    <source>
        <dbReference type="EMBL" id="XAG61130.1"/>
    </source>
</evidence>